<dbReference type="InterPro" id="IPR011852">
    <property type="entry name" value="TRAP_TAXI"/>
</dbReference>
<keyword evidence="1" id="KW-0732">Signal</keyword>
<accession>A0A1H2X4X3</accession>
<dbReference type="PANTHER" id="PTHR42941">
    <property type="entry name" value="SLL1037 PROTEIN"/>
    <property type="match status" value="1"/>
</dbReference>
<sequence>MLRTLALAAAFAAAAVTGAQAQTVGLGTTKGGATAQISTALASVISGGSDLMVRPQALANTSQYLPLVDSGRLDFGIANYPQTSYAINGTGMSEGQPNPNIQMVATLVPFNAGLLVPSSLGITDIAGLAGKRVPRFPAGSLGDTVISAVLATAGLTYDDVESVPTANFPAMFQGVKDGTTDVTIAAIGSKPTFDIEAALGGVTFLNLKEGDGEVLDAALPGTKLRYWKGRKAAPGANDDTVVFYYPYTLFANKDVSDEVVTKVLTALYEGEAALKANGPLWAEFTPEGMAEVGSLPYHPAAIAYYESKGIWAGE</sequence>
<organism evidence="2 3">
    <name type="scientific">Albimonas donghaensis</name>
    <dbReference type="NCBI Taxonomy" id="356660"/>
    <lineage>
        <taxon>Bacteria</taxon>
        <taxon>Pseudomonadati</taxon>
        <taxon>Pseudomonadota</taxon>
        <taxon>Alphaproteobacteria</taxon>
        <taxon>Rhodobacterales</taxon>
        <taxon>Paracoccaceae</taxon>
        <taxon>Albimonas</taxon>
    </lineage>
</organism>
<dbReference type="PANTHER" id="PTHR42941:SF1">
    <property type="entry name" value="SLL1037 PROTEIN"/>
    <property type="match status" value="1"/>
</dbReference>
<dbReference type="OrthoDB" id="9776669at2"/>
<dbReference type="EMBL" id="FNMZ01000002">
    <property type="protein sequence ID" value="SDW87309.1"/>
    <property type="molecule type" value="Genomic_DNA"/>
</dbReference>
<evidence type="ECO:0000313" key="3">
    <source>
        <dbReference type="Proteomes" id="UP000199118"/>
    </source>
</evidence>
<dbReference type="NCBIfam" id="TIGR02122">
    <property type="entry name" value="TRAP_TAXI"/>
    <property type="match status" value="1"/>
</dbReference>
<gene>
    <name evidence="2" type="ORF">SAMN05444336_102590</name>
</gene>
<dbReference type="SUPFAM" id="SSF53850">
    <property type="entry name" value="Periplasmic binding protein-like II"/>
    <property type="match status" value="1"/>
</dbReference>
<dbReference type="AlphaFoldDB" id="A0A1H2X4X3"/>
<dbReference type="Gene3D" id="3.40.190.10">
    <property type="entry name" value="Periplasmic binding protein-like II"/>
    <property type="match status" value="2"/>
</dbReference>
<feature type="signal peptide" evidence="1">
    <location>
        <begin position="1"/>
        <end position="21"/>
    </location>
</feature>
<proteinExistence type="predicted"/>
<dbReference type="Proteomes" id="UP000199118">
    <property type="component" value="Unassembled WGS sequence"/>
</dbReference>
<dbReference type="STRING" id="356660.SAMN05444336_102590"/>
<evidence type="ECO:0008006" key="4">
    <source>
        <dbReference type="Google" id="ProtNLM"/>
    </source>
</evidence>
<evidence type="ECO:0000256" key="1">
    <source>
        <dbReference type="SAM" id="SignalP"/>
    </source>
</evidence>
<dbReference type="Pfam" id="PF16868">
    <property type="entry name" value="NMT1_3"/>
    <property type="match status" value="1"/>
</dbReference>
<protein>
    <recommendedName>
        <fullName evidence="4">TRAP transporter solute receptor, TAXI family</fullName>
    </recommendedName>
</protein>
<keyword evidence="3" id="KW-1185">Reference proteome</keyword>
<feature type="chain" id="PRO_5011610041" description="TRAP transporter solute receptor, TAXI family" evidence="1">
    <location>
        <begin position="22"/>
        <end position="314"/>
    </location>
</feature>
<name>A0A1H2X4X3_9RHOB</name>
<reference evidence="2 3" key="1">
    <citation type="submission" date="2016-10" db="EMBL/GenBank/DDBJ databases">
        <authorList>
            <person name="de Groot N.N."/>
        </authorList>
    </citation>
    <scope>NUCLEOTIDE SEQUENCE [LARGE SCALE GENOMIC DNA]</scope>
    <source>
        <strain evidence="2 3">DSM 17890</strain>
    </source>
</reference>
<evidence type="ECO:0000313" key="2">
    <source>
        <dbReference type="EMBL" id="SDW87309.1"/>
    </source>
</evidence>
<dbReference type="RefSeq" id="WP_092680808.1">
    <property type="nucleotide sequence ID" value="NZ_FNMZ01000002.1"/>
</dbReference>